<dbReference type="AlphaFoldDB" id="A0A8A3PK49"/>
<evidence type="ECO:0000256" key="1">
    <source>
        <dbReference type="SAM" id="MobiDB-lite"/>
    </source>
</evidence>
<sequence length="225" mass="25111">MSSPSEFGPGNAGNKMVSSSSARNTAPSEQQSGTTIPSPQQLPVLAPAASIAKVTCEEVEELRDRLFKLTSDYQRLYGVFMTHGDASPNALTWNLADIDLAFLFKVRQQVVNLHAATKRIESEEEMENHQAFIASQRKFYSSLVGVVTSAIGRLARLRRDLEGPGGFAYQYPNWYYQIIGNNPRSTNNSSLRMEGEKKGEDGNSYEGPGQIMDDEERRPEKRRKM</sequence>
<evidence type="ECO:0000313" key="3">
    <source>
        <dbReference type="Proteomes" id="UP000672032"/>
    </source>
</evidence>
<name>A0A8A3PK49_9HELO</name>
<keyword evidence="3" id="KW-1185">Reference proteome</keyword>
<reference evidence="2" key="1">
    <citation type="submission" date="2020-10" db="EMBL/GenBank/DDBJ databases">
        <title>Genome Sequence of Monilinia vaccinii-corymbosi Sheds Light on Mummy Berry Disease Infection of Blueberry and Mating Type.</title>
        <authorList>
            <person name="Yow A.G."/>
            <person name="Zhang Y."/>
            <person name="Bansal K."/>
            <person name="Eacker S.M."/>
            <person name="Sullivan S."/>
            <person name="Liachko I."/>
            <person name="Cubeta M.A."/>
            <person name="Rollins J.A."/>
            <person name="Ashrafi H."/>
        </authorList>
    </citation>
    <scope>NUCLEOTIDE SEQUENCE</scope>
    <source>
        <strain evidence="2">RL-1</strain>
    </source>
</reference>
<feature type="region of interest" description="Disordered" evidence="1">
    <location>
        <begin position="187"/>
        <end position="225"/>
    </location>
</feature>
<dbReference type="EMBL" id="CP063410">
    <property type="protein sequence ID" value="QSZ35777.1"/>
    <property type="molecule type" value="Genomic_DNA"/>
</dbReference>
<feature type="region of interest" description="Disordered" evidence="1">
    <location>
        <begin position="1"/>
        <end position="41"/>
    </location>
</feature>
<protein>
    <submittedName>
        <fullName evidence="2">Uncharacterized protein</fullName>
    </submittedName>
</protein>
<dbReference type="OrthoDB" id="3533859at2759"/>
<accession>A0A8A3PK49</accession>
<proteinExistence type="predicted"/>
<evidence type="ECO:0000313" key="2">
    <source>
        <dbReference type="EMBL" id="QSZ35777.1"/>
    </source>
</evidence>
<organism evidence="2 3">
    <name type="scientific">Monilinia vaccinii-corymbosi</name>
    <dbReference type="NCBI Taxonomy" id="61207"/>
    <lineage>
        <taxon>Eukaryota</taxon>
        <taxon>Fungi</taxon>
        <taxon>Dikarya</taxon>
        <taxon>Ascomycota</taxon>
        <taxon>Pezizomycotina</taxon>
        <taxon>Leotiomycetes</taxon>
        <taxon>Helotiales</taxon>
        <taxon>Sclerotiniaceae</taxon>
        <taxon>Monilinia</taxon>
    </lineage>
</organism>
<gene>
    <name evidence="2" type="ORF">DSL72_006899</name>
</gene>
<feature type="compositionally biased region" description="Polar residues" evidence="1">
    <location>
        <begin position="16"/>
        <end position="41"/>
    </location>
</feature>
<dbReference type="Proteomes" id="UP000672032">
    <property type="component" value="Chromosome 6"/>
</dbReference>